<name>A0AAV9SPG0_9TELE</name>
<dbReference type="EMBL" id="JAHHUM010000040">
    <property type="protein sequence ID" value="KAK5623254.1"/>
    <property type="molecule type" value="Genomic_DNA"/>
</dbReference>
<keyword evidence="2" id="KW-1185">Reference proteome</keyword>
<sequence length="105" mass="12261">MSNRCWRACRPPDVSADQIRPFVMVCSDLRVSEACKCLSSTLVFTQTRSVFILLVWRFKSALSGLQLSTFILSVERLEKVLNNVSHIREKHKLKDLFWQFNQIDQ</sequence>
<proteinExistence type="predicted"/>
<dbReference type="Proteomes" id="UP001311232">
    <property type="component" value="Unassembled WGS sequence"/>
</dbReference>
<comment type="caution">
    <text evidence="1">The sequence shown here is derived from an EMBL/GenBank/DDBJ whole genome shotgun (WGS) entry which is preliminary data.</text>
</comment>
<reference evidence="1 2" key="1">
    <citation type="submission" date="2021-06" db="EMBL/GenBank/DDBJ databases">
        <authorList>
            <person name="Palmer J.M."/>
        </authorList>
    </citation>
    <scope>NUCLEOTIDE SEQUENCE [LARGE SCALE GENOMIC DNA]</scope>
    <source>
        <strain evidence="1 2">MEX-2019</strain>
        <tissue evidence="1">Muscle</tissue>
    </source>
</reference>
<organism evidence="1 2">
    <name type="scientific">Crenichthys baileyi</name>
    <name type="common">White River springfish</name>
    <dbReference type="NCBI Taxonomy" id="28760"/>
    <lineage>
        <taxon>Eukaryota</taxon>
        <taxon>Metazoa</taxon>
        <taxon>Chordata</taxon>
        <taxon>Craniata</taxon>
        <taxon>Vertebrata</taxon>
        <taxon>Euteleostomi</taxon>
        <taxon>Actinopterygii</taxon>
        <taxon>Neopterygii</taxon>
        <taxon>Teleostei</taxon>
        <taxon>Neoteleostei</taxon>
        <taxon>Acanthomorphata</taxon>
        <taxon>Ovalentaria</taxon>
        <taxon>Atherinomorphae</taxon>
        <taxon>Cyprinodontiformes</taxon>
        <taxon>Goodeidae</taxon>
        <taxon>Crenichthys</taxon>
    </lineage>
</organism>
<evidence type="ECO:0000313" key="1">
    <source>
        <dbReference type="EMBL" id="KAK5623254.1"/>
    </source>
</evidence>
<protein>
    <submittedName>
        <fullName evidence="1">Uncharacterized protein</fullName>
    </submittedName>
</protein>
<evidence type="ECO:0000313" key="2">
    <source>
        <dbReference type="Proteomes" id="UP001311232"/>
    </source>
</evidence>
<gene>
    <name evidence="1" type="ORF">CRENBAI_017324</name>
</gene>
<dbReference type="AlphaFoldDB" id="A0AAV9SPG0"/>
<accession>A0AAV9SPG0</accession>